<gene>
    <name evidence="1" type="ORF">LEP1GSC105_0137</name>
</gene>
<organism evidence="1 2">
    <name type="scientific">Leptospira interrogans str. UI 12758</name>
    <dbReference type="NCBI Taxonomy" id="1049938"/>
    <lineage>
        <taxon>Bacteria</taxon>
        <taxon>Pseudomonadati</taxon>
        <taxon>Spirochaetota</taxon>
        <taxon>Spirochaetia</taxon>
        <taxon>Leptospirales</taxon>
        <taxon>Leptospiraceae</taxon>
        <taxon>Leptospira</taxon>
    </lineage>
</organism>
<proteinExistence type="predicted"/>
<name>A0A0E2DAS9_LEPIR</name>
<sequence>MCSFVIASAKVRSPSIPGGRPVLFTRWDIRDPGMPVC</sequence>
<dbReference type="AlphaFoldDB" id="A0A0E2DAS9"/>
<evidence type="ECO:0000313" key="2">
    <source>
        <dbReference type="Proteomes" id="UP000001340"/>
    </source>
</evidence>
<comment type="caution">
    <text evidence="1">The sequence shown here is derived from an EMBL/GenBank/DDBJ whole genome shotgun (WGS) entry which is preliminary data.</text>
</comment>
<reference evidence="1 2" key="1">
    <citation type="submission" date="2012-10" db="EMBL/GenBank/DDBJ databases">
        <authorList>
            <person name="Harkins D.M."/>
            <person name="Durkin A.S."/>
            <person name="Brinkac L.M."/>
            <person name="Haft D.H."/>
            <person name="Selengut J.D."/>
            <person name="Sanka R."/>
            <person name="DePew J."/>
            <person name="Purushe J."/>
            <person name="Chanthongthip A."/>
            <person name="Lattana O."/>
            <person name="Phetsouvanh R."/>
            <person name="Newton P.N."/>
            <person name="Vinetz J.M."/>
            <person name="Sutton G.G."/>
            <person name="Nierman W.C."/>
            <person name="Fouts D.E."/>
        </authorList>
    </citation>
    <scope>NUCLEOTIDE SEQUENCE [LARGE SCALE GENOMIC DNA]</scope>
    <source>
        <strain evidence="1 2">UI 12758</strain>
    </source>
</reference>
<evidence type="ECO:0000313" key="1">
    <source>
        <dbReference type="EMBL" id="EKR57235.1"/>
    </source>
</evidence>
<accession>A0A0E2DAS9</accession>
<dbReference type="EMBL" id="AHNR02000004">
    <property type="protein sequence ID" value="EKR57235.1"/>
    <property type="molecule type" value="Genomic_DNA"/>
</dbReference>
<dbReference type="Proteomes" id="UP000001340">
    <property type="component" value="Unassembled WGS sequence"/>
</dbReference>
<protein>
    <submittedName>
        <fullName evidence="1">Uncharacterized protein</fullName>
    </submittedName>
</protein>